<comment type="subcellular location">
    <subcellularLocation>
        <location evidence="6">Cytoplasm</location>
    </subcellularLocation>
</comment>
<dbReference type="NCBIfam" id="TIGR00152">
    <property type="entry name" value="dephospho-CoA kinase"/>
    <property type="match status" value="1"/>
</dbReference>
<dbReference type="AlphaFoldDB" id="A0A3D8IL56"/>
<gene>
    <name evidence="6" type="primary">coaE</name>
    <name evidence="8" type="ORF">CQA54_08490</name>
</gene>
<evidence type="ECO:0000256" key="6">
    <source>
        <dbReference type="HAMAP-Rule" id="MF_00376"/>
    </source>
</evidence>
<keyword evidence="6 8" id="KW-0418">Kinase</keyword>
<accession>A0A3D8IL56</accession>
<evidence type="ECO:0000256" key="3">
    <source>
        <dbReference type="ARBA" id="ARBA00022741"/>
    </source>
</evidence>
<dbReference type="EMBL" id="NXLT01000011">
    <property type="protein sequence ID" value="RDU65853.1"/>
    <property type="molecule type" value="Genomic_DNA"/>
</dbReference>
<comment type="function">
    <text evidence="6">Catalyzes the phosphorylation of the 3'-hydroxyl group of dephosphocoenzyme A to form coenzyme A.</text>
</comment>
<reference evidence="8 9" key="1">
    <citation type="submission" date="2018-04" db="EMBL/GenBank/DDBJ databases">
        <title>Novel Campyloabacter and Helicobacter Species and Strains.</title>
        <authorList>
            <person name="Mannion A.J."/>
            <person name="Shen Z."/>
            <person name="Fox J.G."/>
        </authorList>
    </citation>
    <scope>NUCLEOTIDE SEQUENCE [LARGE SCALE GENOMIC DNA]</scope>
    <source>
        <strain evidence="8 9">MIT 12-6600</strain>
    </source>
</reference>
<organism evidence="8 9">
    <name type="scientific">Helicobacter equorum</name>
    <dbReference type="NCBI Taxonomy" id="361872"/>
    <lineage>
        <taxon>Bacteria</taxon>
        <taxon>Pseudomonadati</taxon>
        <taxon>Campylobacterota</taxon>
        <taxon>Epsilonproteobacteria</taxon>
        <taxon>Campylobacterales</taxon>
        <taxon>Helicobacteraceae</taxon>
        <taxon>Helicobacter</taxon>
    </lineage>
</organism>
<dbReference type="GO" id="GO:0004140">
    <property type="term" value="F:dephospho-CoA kinase activity"/>
    <property type="evidence" value="ECO:0007669"/>
    <property type="project" value="UniProtKB-UniRule"/>
</dbReference>
<sequence>MSGSLSHGENLDSINLAPLEYGVVLTGCIGSGKSSVSAILRDKGYVVLCADEIAHTILQASVNEVALTFGAEFVREGIVDRKALGALVFGDKNARKKLESLLHPKIHQAILHTARELESQQKCYFLDIPLFFESGGREKYPVCKILLVYAPKDQCLERIIARDSLSKESAQARIDAQMDIEQKCAMSDYVIKNVGDKMALKALVEEALEKLEDSMQIGK</sequence>
<dbReference type="PANTHER" id="PTHR10695">
    <property type="entry name" value="DEPHOSPHO-COA KINASE-RELATED"/>
    <property type="match status" value="1"/>
</dbReference>
<comment type="catalytic activity">
    <reaction evidence="6">
        <text>3'-dephospho-CoA + ATP = ADP + CoA + H(+)</text>
        <dbReference type="Rhea" id="RHEA:18245"/>
        <dbReference type="ChEBI" id="CHEBI:15378"/>
        <dbReference type="ChEBI" id="CHEBI:30616"/>
        <dbReference type="ChEBI" id="CHEBI:57287"/>
        <dbReference type="ChEBI" id="CHEBI:57328"/>
        <dbReference type="ChEBI" id="CHEBI:456216"/>
        <dbReference type="EC" id="2.7.1.24"/>
    </reaction>
</comment>
<comment type="pathway">
    <text evidence="6">Cofactor biosynthesis; coenzyme A biosynthesis; CoA from (R)-pantothenate: step 5/5.</text>
</comment>
<dbReference type="GO" id="GO:0005737">
    <property type="term" value="C:cytoplasm"/>
    <property type="evidence" value="ECO:0007669"/>
    <property type="project" value="UniProtKB-SubCell"/>
</dbReference>
<dbReference type="GO" id="GO:0015937">
    <property type="term" value="P:coenzyme A biosynthetic process"/>
    <property type="evidence" value="ECO:0007669"/>
    <property type="project" value="UniProtKB-UniRule"/>
</dbReference>
<dbReference type="HAMAP" id="MF_00376">
    <property type="entry name" value="Dephospho_CoA_kinase"/>
    <property type="match status" value="1"/>
</dbReference>
<dbReference type="PROSITE" id="PS51219">
    <property type="entry name" value="DPCK"/>
    <property type="match status" value="1"/>
</dbReference>
<dbReference type="UniPathway" id="UPA00241">
    <property type="reaction ID" value="UER00356"/>
</dbReference>
<dbReference type="Pfam" id="PF01121">
    <property type="entry name" value="CoaE"/>
    <property type="match status" value="1"/>
</dbReference>
<comment type="caution">
    <text evidence="8">The sequence shown here is derived from an EMBL/GenBank/DDBJ whole genome shotgun (WGS) entry which is preliminary data.</text>
</comment>
<evidence type="ECO:0000256" key="2">
    <source>
        <dbReference type="ARBA" id="ARBA00022679"/>
    </source>
</evidence>
<dbReference type="EC" id="2.7.1.24" evidence="6 7"/>
<dbReference type="OrthoDB" id="9812943at2"/>
<dbReference type="SUPFAM" id="SSF52540">
    <property type="entry name" value="P-loop containing nucleoside triphosphate hydrolases"/>
    <property type="match status" value="1"/>
</dbReference>
<evidence type="ECO:0000256" key="7">
    <source>
        <dbReference type="NCBIfam" id="TIGR00152"/>
    </source>
</evidence>
<evidence type="ECO:0000313" key="9">
    <source>
        <dbReference type="Proteomes" id="UP000256514"/>
    </source>
</evidence>
<dbReference type="InterPro" id="IPR001977">
    <property type="entry name" value="Depp_CoAkinase"/>
</dbReference>
<dbReference type="CDD" id="cd02022">
    <property type="entry name" value="DPCK"/>
    <property type="match status" value="1"/>
</dbReference>
<keyword evidence="5 6" id="KW-0173">Coenzyme A biosynthesis</keyword>
<dbReference type="PANTHER" id="PTHR10695:SF46">
    <property type="entry name" value="BIFUNCTIONAL COENZYME A SYNTHASE-RELATED"/>
    <property type="match status" value="1"/>
</dbReference>
<feature type="binding site" evidence="6">
    <location>
        <begin position="30"/>
        <end position="35"/>
    </location>
    <ligand>
        <name>ATP</name>
        <dbReference type="ChEBI" id="CHEBI:30616"/>
    </ligand>
</feature>
<protein>
    <recommendedName>
        <fullName evidence="6 7">Dephospho-CoA kinase</fullName>
        <ecNumber evidence="6 7">2.7.1.24</ecNumber>
    </recommendedName>
    <alternativeName>
        <fullName evidence="6">Dephosphocoenzyme A kinase</fullName>
    </alternativeName>
</protein>
<dbReference type="InterPro" id="IPR027417">
    <property type="entry name" value="P-loop_NTPase"/>
</dbReference>
<keyword evidence="4 6" id="KW-0067">ATP-binding</keyword>
<dbReference type="Gene3D" id="3.40.50.300">
    <property type="entry name" value="P-loop containing nucleotide triphosphate hydrolases"/>
    <property type="match status" value="1"/>
</dbReference>
<evidence type="ECO:0000313" key="8">
    <source>
        <dbReference type="EMBL" id="RDU65853.1"/>
    </source>
</evidence>
<comment type="similarity">
    <text evidence="1 6">Belongs to the CoaE family.</text>
</comment>
<proteinExistence type="inferred from homology"/>
<dbReference type="GO" id="GO:0005524">
    <property type="term" value="F:ATP binding"/>
    <property type="evidence" value="ECO:0007669"/>
    <property type="project" value="UniProtKB-UniRule"/>
</dbReference>
<evidence type="ECO:0000256" key="4">
    <source>
        <dbReference type="ARBA" id="ARBA00022840"/>
    </source>
</evidence>
<keyword evidence="6" id="KW-0963">Cytoplasm</keyword>
<keyword evidence="3 6" id="KW-0547">Nucleotide-binding</keyword>
<dbReference type="RefSeq" id="WP_115571654.1">
    <property type="nucleotide sequence ID" value="NZ_NXLT01000011.1"/>
</dbReference>
<name>A0A3D8IL56_9HELI</name>
<evidence type="ECO:0000256" key="1">
    <source>
        <dbReference type="ARBA" id="ARBA00009018"/>
    </source>
</evidence>
<dbReference type="Proteomes" id="UP000256514">
    <property type="component" value="Unassembled WGS sequence"/>
</dbReference>
<keyword evidence="9" id="KW-1185">Reference proteome</keyword>
<keyword evidence="2 6" id="KW-0808">Transferase</keyword>
<evidence type="ECO:0000256" key="5">
    <source>
        <dbReference type="ARBA" id="ARBA00022993"/>
    </source>
</evidence>